<feature type="domain" description="JmjC" evidence="2">
    <location>
        <begin position="126"/>
        <end position="298"/>
    </location>
</feature>
<dbReference type="Pfam" id="PF13621">
    <property type="entry name" value="Cupin_8"/>
    <property type="match status" value="1"/>
</dbReference>
<dbReference type="InterPro" id="IPR050910">
    <property type="entry name" value="JMJD6_ArgDemeth/LysHydrox"/>
</dbReference>
<dbReference type="GO" id="GO:0033746">
    <property type="term" value="F:histone H3R2 demethylase activity"/>
    <property type="evidence" value="ECO:0007669"/>
    <property type="project" value="EnsemblPlants"/>
</dbReference>
<protein>
    <submittedName>
        <fullName evidence="3">JmjC domain-containing protein</fullName>
    </submittedName>
</protein>
<dbReference type="GO" id="GO:0010099">
    <property type="term" value="P:regulation of photomorphogenesis"/>
    <property type="evidence" value="ECO:0007669"/>
    <property type="project" value="EnsemblPlants"/>
</dbReference>
<dbReference type="AlphaFoldDB" id="A0A124SGF9"/>
<dbReference type="OrthoDB" id="424465at2759"/>
<evidence type="ECO:0000313" key="4">
    <source>
        <dbReference type="Proteomes" id="UP000243975"/>
    </source>
</evidence>
<organism evidence="3 4">
    <name type="scientific">Cynara cardunculus var. scolymus</name>
    <name type="common">Globe artichoke</name>
    <name type="synonym">Cynara scolymus</name>
    <dbReference type="NCBI Taxonomy" id="59895"/>
    <lineage>
        <taxon>Eukaryota</taxon>
        <taxon>Viridiplantae</taxon>
        <taxon>Streptophyta</taxon>
        <taxon>Embryophyta</taxon>
        <taxon>Tracheophyta</taxon>
        <taxon>Spermatophyta</taxon>
        <taxon>Magnoliopsida</taxon>
        <taxon>eudicotyledons</taxon>
        <taxon>Gunneridae</taxon>
        <taxon>Pentapetalae</taxon>
        <taxon>asterids</taxon>
        <taxon>campanulids</taxon>
        <taxon>Asterales</taxon>
        <taxon>Asteraceae</taxon>
        <taxon>Carduoideae</taxon>
        <taxon>Cardueae</taxon>
        <taxon>Carduinae</taxon>
        <taxon>Cynara</taxon>
    </lineage>
</organism>
<dbReference type="GO" id="GO:0005634">
    <property type="term" value="C:nucleus"/>
    <property type="evidence" value="ECO:0007669"/>
    <property type="project" value="EnsemblPlants"/>
</dbReference>
<comment type="caution">
    <text evidence="3">The sequence shown here is derived from an EMBL/GenBank/DDBJ whole genome shotgun (WGS) entry which is preliminary data.</text>
</comment>
<accession>A0A124SGF9</accession>
<evidence type="ECO:0000259" key="2">
    <source>
        <dbReference type="PROSITE" id="PS51184"/>
    </source>
</evidence>
<dbReference type="Gramene" id="KVI06283">
    <property type="protein sequence ID" value="KVI06283"/>
    <property type="gene ID" value="Ccrd_015354"/>
</dbReference>
<dbReference type="GO" id="GO:0010114">
    <property type="term" value="P:response to red light"/>
    <property type="evidence" value="ECO:0007669"/>
    <property type="project" value="EnsemblPlants"/>
</dbReference>
<dbReference type="PROSITE" id="PS51184">
    <property type="entry name" value="JMJC"/>
    <property type="match status" value="1"/>
</dbReference>
<dbReference type="OMA" id="HPCMFSR"/>
<dbReference type="SMART" id="SM00558">
    <property type="entry name" value="JmjC"/>
    <property type="match status" value="1"/>
</dbReference>
<comment type="similarity">
    <text evidence="1">Belongs to the JARID1 histone demethylase family.</text>
</comment>
<dbReference type="GO" id="GO:0010030">
    <property type="term" value="P:positive regulation of seed germination"/>
    <property type="evidence" value="ECO:0007669"/>
    <property type="project" value="EnsemblPlants"/>
</dbReference>
<proteinExistence type="inferred from homology"/>
<evidence type="ECO:0000313" key="3">
    <source>
        <dbReference type="EMBL" id="KVI06283.1"/>
    </source>
</evidence>
<dbReference type="SUPFAM" id="SSF51197">
    <property type="entry name" value="Clavaminate synthase-like"/>
    <property type="match status" value="1"/>
</dbReference>
<dbReference type="GO" id="GO:0033749">
    <property type="term" value="F:histone H4R3 demethylase activity"/>
    <property type="evidence" value="ECO:0007669"/>
    <property type="project" value="EnsemblPlants"/>
</dbReference>
<dbReference type="GO" id="GO:0045905">
    <property type="term" value="P:positive regulation of translational termination"/>
    <property type="evidence" value="ECO:0007669"/>
    <property type="project" value="TreeGrafter"/>
</dbReference>
<dbReference type="EMBL" id="LEKV01001840">
    <property type="protein sequence ID" value="KVI06283.1"/>
    <property type="molecule type" value="Genomic_DNA"/>
</dbReference>
<keyword evidence="4" id="KW-1185">Reference proteome</keyword>
<dbReference type="Gene3D" id="2.60.120.650">
    <property type="entry name" value="Cupin"/>
    <property type="match status" value="1"/>
</dbReference>
<reference evidence="3 4" key="1">
    <citation type="journal article" date="2016" name="Sci. Rep.">
        <title>The genome sequence of the outbreeding globe artichoke constructed de novo incorporating a phase-aware low-pass sequencing strategy of F1 progeny.</title>
        <authorList>
            <person name="Scaglione D."/>
            <person name="Reyes-Chin-Wo S."/>
            <person name="Acquadro A."/>
            <person name="Froenicke L."/>
            <person name="Portis E."/>
            <person name="Beitel C."/>
            <person name="Tirone M."/>
            <person name="Mauro R."/>
            <person name="Lo Monaco A."/>
            <person name="Mauromicale G."/>
            <person name="Faccioli P."/>
            <person name="Cattivelli L."/>
            <person name="Rieseberg L."/>
            <person name="Michelmore R."/>
            <person name="Lanteri S."/>
        </authorList>
    </citation>
    <scope>NUCLEOTIDE SEQUENCE [LARGE SCALE GENOMIC DNA]</scope>
    <source>
        <strain evidence="3">2C</strain>
    </source>
</reference>
<dbReference type="InterPro" id="IPR003347">
    <property type="entry name" value="JmjC_dom"/>
</dbReference>
<name>A0A124SGF9_CYNCS</name>
<dbReference type="GO" id="GO:0040029">
    <property type="term" value="P:epigenetic regulation of gene expression"/>
    <property type="evidence" value="ECO:0007669"/>
    <property type="project" value="EnsemblPlants"/>
</dbReference>
<dbReference type="InterPro" id="IPR041667">
    <property type="entry name" value="Cupin_8"/>
</dbReference>
<evidence type="ECO:0000256" key="1">
    <source>
        <dbReference type="ARBA" id="ARBA00006801"/>
    </source>
</evidence>
<dbReference type="GO" id="GO:0010476">
    <property type="term" value="P:gibberellin mediated signaling pathway"/>
    <property type="evidence" value="ECO:0007669"/>
    <property type="project" value="EnsemblPlants"/>
</dbReference>
<dbReference type="PANTHER" id="PTHR12480:SF6">
    <property type="entry name" value="2-OXOGLUTARATE AND IRON-DEPENDENT OXYGENASE JMJD4"/>
    <property type="match status" value="1"/>
</dbReference>
<dbReference type="GO" id="GO:0005737">
    <property type="term" value="C:cytoplasm"/>
    <property type="evidence" value="ECO:0007669"/>
    <property type="project" value="TreeGrafter"/>
</dbReference>
<dbReference type="Proteomes" id="UP000243975">
    <property type="component" value="Unassembled WGS sequence"/>
</dbReference>
<dbReference type="GO" id="GO:0000987">
    <property type="term" value="F:cis-regulatory region sequence-specific DNA binding"/>
    <property type="evidence" value="ECO:0007669"/>
    <property type="project" value="EnsemblPlants"/>
</dbReference>
<dbReference type="PANTHER" id="PTHR12480">
    <property type="entry name" value="ARGININE DEMETHYLASE AND LYSYL-HYDROXYLASE JMJD"/>
    <property type="match status" value="1"/>
</dbReference>
<dbReference type="STRING" id="59895.A0A124SGF9"/>
<sequence>MGLNIGGVVEKVNGHELSYSTFVEKYLSKNEPVVITGFMDDWRACRDWVFDDGRPNLQFISSNFGDSKVQVADCGSREFTEQKRFEMSVSEFIDQWLEFSLLEHGNHPPSKLKGKTLLYLKDWHFVKEYPEYTAYTTPLFFLDDWLNLYLDHYHMHEDPDTNQKRDDLRCSDYRFVYMGAKGTWTPFHADVFRSYSWSANVCGKKQWYFLSPGQRHLVFDRNMKSSVYDIFEEVSETIFPNFKKTIWLECTQDQNEIIFVPSGWFHQVHNLEDTISINHNWFNAYNLSWVWDLLLGDYKEATEYIEDVKDICDDFEGLCQRNLAANTGMNFYDFFNFMVRFSFANILQLCHLAGSSAFAKWRSSCKAQHFIFNLESTKDIAIKMKFTCLSEIHNFSLDFRSILEEPAFLELCFQLERTGAFIHDQHAPIDNTKKYSMDDLVDLGFCNLFSTVVCNPEDLVILIDRTLQNLIILPWERSRMAGVNEIEFPASL</sequence>
<gene>
    <name evidence="3" type="ORF">Ccrd_015354</name>
</gene>